<proteinExistence type="inferred from homology"/>
<keyword evidence="4 6" id="KW-0067">ATP-binding</keyword>
<accession>A0ABP4K3L9</accession>
<dbReference type="Pfam" id="PF00005">
    <property type="entry name" value="ABC_tran"/>
    <property type="match status" value="1"/>
</dbReference>
<dbReference type="GO" id="GO:0005524">
    <property type="term" value="F:ATP binding"/>
    <property type="evidence" value="ECO:0007669"/>
    <property type="project" value="UniProtKB-KW"/>
</dbReference>
<keyword evidence="2" id="KW-0813">Transport</keyword>
<reference evidence="7" key="1">
    <citation type="journal article" date="2019" name="Int. J. Syst. Evol. Microbiol.">
        <title>The Global Catalogue of Microorganisms (GCM) 10K type strain sequencing project: providing services to taxonomists for standard genome sequencing and annotation.</title>
        <authorList>
            <consortium name="The Broad Institute Genomics Platform"/>
            <consortium name="The Broad Institute Genome Sequencing Center for Infectious Disease"/>
            <person name="Wu L."/>
            <person name="Ma J."/>
        </authorList>
    </citation>
    <scope>NUCLEOTIDE SEQUENCE [LARGE SCALE GENOMIC DNA]</scope>
    <source>
        <strain evidence="7">JCM 12140</strain>
    </source>
</reference>
<evidence type="ECO:0000256" key="3">
    <source>
        <dbReference type="ARBA" id="ARBA00022741"/>
    </source>
</evidence>
<dbReference type="RefSeq" id="WP_204608056.1">
    <property type="nucleotide sequence ID" value="NZ_BAAAJX010000006.1"/>
</dbReference>
<dbReference type="InterPro" id="IPR003439">
    <property type="entry name" value="ABC_transporter-like_ATP-bd"/>
</dbReference>
<evidence type="ECO:0000256" key="1">
    <source>
        <dbReference type="ARBA" id="ARBA00005417"/>
    </source>
</evidence>
<organism evidence="6 7">
    <name type="scientific">Curtobacterium herbarum</name>
    <dbReference type="NCBI Taxonomy" id="150122"/>
    <lineage>
        <taxon>Bacteria</taxon>
        <taxon>Bacillati</taxon>
        <taxon>Actinomycetota</taxon>
        <taxon>Actinomycetes</taxon>
        <taxon>Micrococcales</taxon>
        <taxon>Microbacteriaceae</taxon>
        <taxon>Curtobacterium</taxon>
    </lineage>
</organism>
<sequence length="227" mass="24107">MSIEFGSGRTVLLGPNGAGKSTLMGLLASVHRPQRGSVELRGVGTPFARRSLAPFRRAVAWLPQHAGTFPGLTVREHVAYAGWLKGLGRKDAYRRAVDALGPVGLVDRADSPATQLSGGQTRRMHLAGALVHDAQVILLDEPTAGFDPQQQARFHETVQALDPAIAVVVSTHDVSDLSGSYDRVVVLDGGEVRFDGPVSGFLDVAPTGTATHRRGEAAYSTLVRGER</sequence>
<dbReference type="EMBL" id="BAAAJX010000006">
    <property type="protein sequence ID" value="GAA1493478.1"/>
    <property type="molecule type" value="Genomic_DNA"/>
</dbReference>
<dbReference type="SUPFAM" id="SSF52540">
    <property type="entry name" value="P-loop containing nucleoside triphosphate hydrolases"/>
    <property type="match status" value="1"/>
</dbReference>
<dbReference type="InterPro" id="IPR027417">
    <property type="entry name" value="P-loop_NTPase"/>
</dbReference>
<comment type="caution">
    <text evidence="6">The sequence shown here is derived from an EMBL/GenBank/DDBJ whole genome shotgun (WGS) entry which is preliminary data.</text>
</comment>
<dbReference type="Gene3D" id="3.40.50.300">
    <property type="entry name" value="P-loop containing nucleotide triphosphate hydrolases"/>
    <property type="match status" value="1"/>
</dbReference>
<feature type="domain" description="ABC transporter" evidence="5">
    <location>
        <begin position="1"/>
        <end position="214"/>
    </location>
</feature>
<dbReference type="PROSITE" id="PS50893">
    <property type="entry name" value="ABC_TRANSPORTER_2"/>
    <property type="match status" value="1"/>
</dbReference>
<evidence type="ECO:0000313" key="6">
    <source>
        <dbReference type="EMBL" id="GAA1493478.1"/>
    </source>
</evidence>
<dbReference type="SMART" id="SM00382">
    <property type="entry name" value="AAA"/>
    <property type="match status" value="1"/>
</dbReference>
<gene>
    <name evidence="6" type="ORF">GCM10009627_18240</name>
</gene>
<evidence type="ECO:0000313" key="7">
    <source>
        <dbReference type="Proteomes" id="UP001501742"/>
    </source>
</evidence>
<name>A0ABP4K3L9_9MICO</name>
<protein>
    <submittedName>
        <fullName evidence="6">ABC transporter ATP-binding protein</fullName>
    </submittedName>
</protein>
<dbReference type="Proteomes" id="UP001501742">
    <property type="component" value="Unassembled WGS sequence"/>
</dbReference>
<dbReference type="InterPro" id="IPR003593">
    <property type="entry name" value="AAA+_ATPase"/>
</dbReference>
<keyword evidence="3" id="KW-0547">Nucleotide-binding</keyword>
<evidence type="ECO:0000259" key="5">
    <source>
        <dbReference type="PROSITE" id="PS50893"/>
    </source>
</evidence>
<evidence type="ECO:0000256" key="4">
    <source>
        <dbReference type="ARBA" id="ARBA00022840"/>
    </source>
</evidence>
<dbReference type="PANTHER" id="PTHR43335:SF2">
    <property type="entry name" value="ABC TRANSPORTER, ATP-BINDING PROTEIN"/>
    <property type="match status" value="1"/>
</dbReference>
<comment type="similarity">
    <text evidence="1">Belongs to the ABC transporter superfamily.</text>
</comment>
<evidence type="ECO:0000256" key="2">
    <source>
        <dbReference type="ARBA" id="ARBA00022448"/>
    </source>
</evidence>
<keyword evidence="7" id="KW-1185">Reference proteome</keyword>
<dbReference type="PANTHER" id="PTHR43335">
    <property type="entry name" value="ABC TRANSPORTER, ATP-BINDING PROTEIN"/>
    <property type="match status" value="1"/>
</dbReference>